<evidence type="ECO:0000256" key="1">
    <source>
        <dbReference type="SAM" id="SignalP"/>
    </source>
</evidence>
<proteinExistence type="predicted"/>
<dbReference type="OrthoDB" id="978542at2"/>
<name>A0A1H7AHQ8_9BACT</name>
<dbReference type="RefSeq" id="WP_092177475.1">
    <property type="nucleotide sequence ID" value="NZ_FNZH01000007.1"/>
</dbReference>
<protein>
    <recommendedName>
        <fullName evidence="4">DUF2911 domain-containing protein</fullName>
    </recommendedName>
</protein>
<dbReference type="InterPro" id="IPR021314">
    <property type="entry name" value="DUF2911"/>
</dbReference>
<keyword evidence="1" id="KW-0732">Signal</keyword>
<sequence length="218" mass="24315">MKPVVFSFLILVSILAVSCQSGEKDQNGGGTSDNLDKSDSLSQLEREHLLYMETYADSVNKGYLADTFKGSARREAIGTIGDVQITVNYGSPGVRGRVIWNGLVSYDQVWVTGSHWATAVHFSEEVRIQQQSIPPGWYGFFTIPGREKWTLILNKTYDQHLAEAYDPEEDLLRIETSPIVLADTVQRLTYAIEPTGDGAGILSMSWDKIRLELPIEDI</sequence>
<gene>
    <name evidence="2" type="ORF">SAMN05192553_10767</name>
</gene>
<dbReference type="PROSITE" id="PS51257">
    <property type="entry name" value="PROKAR_LIPOPROTEIN"/>
    <property type="match status" value="1"/>
</dbReference>
<feature type="chain" id="PRO_5011754537" description="DUF2911 domain-containing protein" evidence="1">
    <location>
        <begin position="19"/>
        <end position="218"/>
    </location>
</feature>
<dbReference type="Proteomes" id="UP000199403">
    <property type="component" value="Unassembled WGS sequence"/>
</dbReference>
<organism evidence="2 3">
    <name type="scientific">Cyclobacterium xiamenense</name>
    <dbReference type="NCBI Taxonomy" id="1297121"/>
    <lineage>
        <taxon>Bacteria</taxon>
        <taxon>Pseudomonadati</taxon>
        <taxon>Bacteroidota</taxon>
        <taxon>Cytophagia</taxon>
        <taxon>Cytophagales</taxon>
        <taxon>Cyclobacteriaceae</taxon>
        <taxon>Cyclobacterium</taxon>
    </lineage>
</organism>
<dbReference type="AlphaFoldDB" id="A0A1H7AHQ8"/>
<dbReference type="STRING" id="1416801.SAMN05192553_10767"/>
<evidence type="ECO:0000313" key="3">
    <source>
        <dbReference type="Proteomes" id="UP000199403"/>
    </source>
</evidence>
<evidence type="ECO:0008006" key="4">
    <source>
        <dbReference type="Google" id="ProtNLM"/>
    </source>
</evidence>
<accession>A0A1H7AHQ8</accession>
<dbReference type="EMBL" id="FNZH01000007">
    <property type="protein sequence ID" value="SEJ65129.1"/>
    <property type="molecule type" value="Genomic_DNA"/>
</dbReference>
<dbReference type="Pfam" id="PF11138">
    <property type="entry name" value="DUF2911"/>
    <property type="match status" value="1"/>
</dbReference>
<keyword evidence="3" id="KW-1185">Reference proteome</keyword>
<feature type="signal peptide" evidence="1">
    <location>
        <begin position="1"/>
        <end position="18"/>
    </location>
</feature>
<evidence type="ECO:0000313" key="2">
    <source>
        <dbReference type="EMBL" id="SEJ65129.1"/>
    </source>
</evidence>
<reference evidence="3" key="1">
    <citation type="submission" date="2016-10" db="EMBL/GenBank/DDBJ databases">
        <authorList>
            <person name="Varghese N."/>
            <person name="Submissions S."/>
        </authorList>
    </citation>
    <scope>NUCLEOTIDE SEQUENCE [LARGE SCALE GENOMIC DNA]</scope>
    <source>
        <strain evidence="3">IBRC-M 10761</strain>
    </source>
</reference>